<dbReference type="EMBL" id="JARIHO010000155">
    <property type="protein sequence ID" value="KAJ7300695.1"/>
    <property type="molecule type" value="Genomic_DNA"/>
</dbReference>
<evidence type="ECO:0000256" key="1">
    <source>
        <dbReference type="SAM" id="MobiDB-lite"/>
    </source>
</evidence>
<proteinExistence type="predicted"/>
<gene>
    <name evidence="2" type="ORF">DFH08DRAFT_828207</name>
</gene>
<comment type="caution">
    <text evidence="2">The sequence shown here is derived from an EMBL/GenBank/DDBJ whole genome shotgun (WGS) entry which is preliminary data.</text>
</comment>
<name>A0AAD6YWN5_9AGAR</name>
<evidence type="ECO:0000313" key="2">
    <source>
        <dbReference type="EMBL" id="KAJ7300695.1"/>
    </source>
</evidence>
<protein>
    <submittedName>
        <fullName evidence="2">Uncharacterized protein</fullName>
    </submittedName>
</protein>
<accession>A0AAD6YWN5</accession>
<sequence length="274" mass="29099">MANSMRTTSRKLYGDWACEVHGGKGCTWVHARERAGVYTRGGAGRGTAGMRAESARAVGEARAGEGCERVKSTGVQRASARWASKGRAGGANGARWVHDLRMADEQMRGARDSGGRSTGLRTRDAAGMRGGYDVRREGVQTGMRREQAGYGVRAVLRTARGGTHGCERTVYVQRAGVRARWVQRAQCSGRAAVGMAWNVQGHGGRRQGSIEGSGDANESAGPPLRAAAARAAGSGAMDEGWFVGPASNTGKLRWQREYLTNPKSPKTLNAPVII</sequence>
<dbReference type="AlphaFoldDB" id="A0AAD6YWN5"/>
<feature type="region of interest" description="Disordered" evidence="1">
    <location>
        <begin position="200"/>
        <end position="223"/>
    </location>
</feature>
<dbReference type="Proteomes" id="UP001218218">
    <property type="component" value="Unassembled WGS sequence"/>
</dbReference>
<keyword evidence="3" id="KW-1185">Reference proteome</keyword>
<organism evidence="2 3">
    <name type="scientific">Mycena albidolilacea</name>
    <dbReference type="NCBI Taxonomy" id="1033008"/>
    <lineage>
        <taxon>Eukaryota</taxon>
        <taxon>Fungi</taxon>
        <taxon>Dikarya</taxon>
        <taxon>Basidiomycota</taxon>
        <taxon>Agaricomycotina</taxon>
        <taxon>Agaricomycetes</taxon>
        <taxon>Agaricomycetidae</taxon>
        <taxon>Agaricales</taxon>
        <taxon>Marasmiineae</taxon>
        <taxon>Mycenaceae</taxon>
        <taxon>Mycena</taxon>
    </lineage>
</organism>
<reference evidence="2" key="1">
    <citation type="submission" date="2023-03" db="EMBL/GenBank/DDBJ databases">
        <title>Massive genome expansion in bonnet fungi (Mycena s.s.) driven by repeated elements and novel gene families across ecological guilds.</title>
        <authorList>
            <consortium name="Lawrence Berkeley National Laboratory"/>
            <person name="Harder C.B."/>
            <person name="Miyauchi S."/>
            <person name="Viragh M."/>
            <person name="Kuo A."/>
            <person name="Thoen E."/>
            <person name="Andreopoulos B."/>
            <person name="Lu D."/>
            <person name="Skrede I."/>
            <person name="Drula E."/>
            <person name="Henrissat B."/>
            <person name="Morin E."/>
            <person name="Kohler A."/>
            <person name="Barry K."/>
            <person name="LaButti K."/>
            <person name="Morin E."/>
            <person name="Salamov A."/>
            <person name="Lipzen A."/>
            <person name="Mereny Z."/>
            <person name="Hegedus B."/>
            <person name="Baldrian P."/>
            <person name="Stursova M."/>
            <person name="Weitz H."/>
            <person name="Taylor A."/>
            <person name="Grigoriev I.V."/>
            <person name="Nagy L.G."/>
            <person name="Martin F."/>
            <person name="Kauserud H."/>
        </authorList>
    </citation>
    <scope>NUCLEOTIDE SEQUENCE</scope>
    <source>
        <strain evidence="2">CBHHK002</strain>
    </source>
</reference>
<evidence type="ECO:0000313" key="3">
    <source>
        <dbReference type="Proteomes" id="UP001218218"/>
    </source>
</evidence>